<evidence type="ECO:0000256" key="7">
    <source>
        <dbReference type="ARBA" id="ARBA00023242"/>
    </source>
</evidence>
<reference evidence="11 12" key="1">
    <citation type="journal article" date="2018" name="Mol. Biol. Evol.">
        <title>Broad Genomic Sampling Reveals a Smut Pathogenic Ancestry of the Fungal Clade Ustilaginomycotina.</title>
        <authorList>
            <person name="Kijpornyongpan T."/>
            <person name="Mondo S.J."/>
            <person name="Barry K."/>
            <person name="Sandor L."/>
            <person name="Lee J."/>
            <person name="Lipzen A."/>
            <person name="Pangilinan J."/>
            <person name="LaButti K."/>
            <person name="Hainaut M."/>
            <person name="Henrissat B."/>
            <person name="Grigoriev I.V."/>
            <person name="Spatafora J.W."/>
            <person name="Aime M.C."/>
        </authorList>
    </citation>
    <scope>NUCLEOTIDE SEQUENCE [LARGE SCALE GENOMIC DNA]</scope>
    <source>
        <strain evidence="11 12">MCA 4718</strain>
    </source>
</reference>
<feature type="domain" description="Nucleoporin Nup133/Nup155-like C-terminal" evidence="9">
    <location>
        <begin position="631"/>
        <end position="1139"/>
    </location>
</feature>
<dbReference type="Pfam" id="PF03177">
    <property type="entry name" value="Nucleoporin_C"/>
    <property type="match status" value="1"/>
</dbReference>
<dbReference type="InterPro" id="IPR015943">
    <property type="entry name" value="WD40/YVTN_repeat-like_dom_sf"/>
</dbReference>
<dbReference type="OrthoDB" id="103454at2759"/>
<evidence type="ECO:0008006" key="13">
    <source>
        <dbReference type="Google" id="ProtNLM"/>
    </source>
</evidence>
<keyword evidence="7" id="KW-0539">Nucleus</keyword>
<dbReference type="RefSeq" id="XP_025345892.1">
    <property type="nucleotide sequence ID" value="XM_025493144.1"/>
</dbReference>
<comment type="subcellular location">
    <subcellularLocation>
        <location evidence="1">Nucleus envelope</location>
    </subcellularLocation>
</comment>
<dbReference type="GO" id="GO:0006606">
    <property type="term" value="P:protein import into nucleus"/>
    <property type="evidence" value="ECO:0007669"/>
    <property type="project" value="TreeGrafter"/>
</dbReference>
<evidence type="ECO:0000313" key="11">
    <source>
        <dbReference type="EMBL" id="PWN18732.1"/>
    </source>
</evidence>
<keyword evidence="12" id="KW-1185">Reference proteome</keyword>
<dbReference type="GO" id="GO:0017056">
    <property type="term" value="F:structural constituent of nuclear pore"/>
    <property type="evidence" value="ECO:0007669"/>
    <property type="project" value="InterPro"/>
</dbReference>
<evidence type="ECO:0000256" key="4">
    <source>
        <dbReference type="ARBA" id="ARBA00022816"/>
    </source>
</evidence>
<proteinExistence type="inferred from homology"/>
<dbReference type="Pfam" id="PF08801">
    <property type="entry name" value="Nucleoporin_N"/>
    <property type="match status" value="1"/>
</dbReference>
<dbReference type="InterPro" id="IPR007187">
    <property type="entry name" value="Nucleoporin_Nup133/Nup155_C"/>
</dbReference>
<dbReference type="STRING" id="1684307.A0A316TZY7"/>
<dbReference type="Gene3D" id="2.130.10.10">
    <property type="entry name" value="YVTN repeat-like/Quinoprotein amine dehydrogenase"/>
    <property type="match status" value="1"/>
</dbReference>
<evidence type="ECO:0000259" key="9">
    <source>
        <dbReference type="Pfam" id="PF03177"/>
    </source>
</evidence>
<dbReference type="Proteomes" id="UP000245942">
    <property type="component" value="Unassembled WGS sequence"/>
</dbReference>
<keyword evidence="3" id="KW-0813">Transport</keyword>
<dbReference type="GO" id="GO:0016973">
    <property type="term" value="P:poly(A)+ mRNA export from nucleus"/>
    <property type="evidence" value="ECO:0007669"/>
    <property type="project" value="TreeGrafter"/>
</dbReference>
<evidence type="ECO:0000256" key="5">
    <source>
        <dbReference type="ARBA" id="ARBA00022927"/>
    </source>
</evidence>
<keyword evidence="5" id="KW-0653">Protein transport</keyword>
<evidence type="ECO:0000256" key="8">
    <source>
        <dbReference type="SAM" id="MobiDB-lite"/>
    </source>
</evidence>
<evidence type="ECO:0000259" key="10">
    <source>
        <dbReference type="Pfam" id="PF08801"/>
    </source>
</evidence>
<feature type="region of interest" description="Disordered" evidence="8">
    <location>
        <begin position="1"/>
        <end position="27"/>
    </location>
</feature>
<dbReference type="InterPro" id="IPR014908">
    <property type="entry name" value="Nucleoporin_Nup133/Nup155_N"/>
</dbReference>
<protein>
    <recommendedName>
        <fullName evidence="13">Nucleoporin-domain-containing protein</fullName>
    </recommendedName>
</protein>
<dbReference type="Gene3D" id="1.20.58.1380">
    <property type="match status" value="1"/>
</dbReference>
<dbReference type="PANTHER" id="PTHR13405">
    <property type="entry name" value="NUCLEAR PORE COMPLEX PROTEIN NUP133"/>
    <property type="match status" value="1"/>
</dbReference>
<comment type="similarity">
    <text evidence="2">Belongs to the nucleoporin Nup133 family.</text>
</comment>
<name>A0A316TZY7_9BASI</name>
<keyword evidence="6" id="KW-0811">Translocation</keyword>
<feature type="domain" description="Nucleoporin Nup133/Nup155-like N-terminal" evidence="10">
    <location>
        <begin position="49"/>
        <end position="393"/>
    </location>
</feature>
<keyword evidence="4" id="KW-0509">mRNA transport</keyword>
<dbReference type="Gene3D" id="1.25.40.700">
    <property type="match status" value="1"/>
</dbReference>
<dbReference type="GeneID" id="37014878"/>
<dbReference type="AlphaFoldDB" id="A0A316TZY7"/>
<organism evidence="11 12">
    <name type="scientific">Pseudomicrostroma glucosiphilum</name>
    <dbReference type="NCBI Taxonomy" id="1684307"/>
    <lineage>
        <taxon>Eukaryota</taxon>
        <taxon>Fungi</taxon>
        <taxon>Dikarya</taxon>
        <taxon>Basidiomycota</taxon>
        <taxon>Ustilaginomycotina</taxon>
        <taxon>Exobasidiomycetes</taxon>
        <taxon>Microstromatales</taxon>
        <taxon>Microstromatales incertae sedis</taxon>
        <taxon>Pseudomicrostroma</taxon>
    </lineage>
</organism>
<sequence>MARERSKGSARRRDVYDDTASQADGDEAVAQQQLSLPAGTLLKKDGHSAVTVFSELPREVREALEAADPYVDASTGSLDVVTEHGILVTSRKTYVWSFGNRKGSFTTCYTFSSPPSSGSHVHALPYASLVPRSAGREPGLLLVSVDGALRFWDSIASSLSGSERYQSLDVALGAAESVINLQRCDSNTFVLATSQGRLFRITIYSSGGRLQANLAPFNQQRGIFGRLFGGGGATTSGFGTGSEGVIALAPSPALQGQGSRDFYAAGHRVIQKWRLADSGGEKLLVEQDVGGLLAALIDGESEEGTNAADAISLEIIDAAAQSDGGVCLLYSYARQTNKPLYYGVTSLALSEQGTFTVDKNDLLEYRALRDPRPYTTPRLVLPNGGSAYFVIFVDTIVTGLSGDQGTGTALQDQIVLKDSVRNRVLGYGSEDAEVRSDGSVAAITCLCAQSGTLLIEFDVTAAEAFTERLEKPSQRLAALNERLQRKVEQAIFFDKGLANPLSFSITDPSTLQGELPSVVETISSSILNSSSPDLQSFVDLREHLADHLERLVKLAEVIKSNDLWRLVPHRSRCRLSSDAELLAAGVDLWAYHNEVVNMLHGAGDIGGGASTPLGDAIRDVMAGLGLGLGGDAVRMFFRNSLIAISSVFEHLLARLRATEGHSLDTRGEETAEINRVALTAFQAAFRYKQASVDLYGLENKMSFEAWTCKVTSIQLLESLFIATEALIRDRTRELGSIVDVDPSTAFGVSENDPTAIQQGAQLELKTQLCELSRYTLASYEERISYLTSDPALDRERSTFTARFRSARPKLIHPLVAIGRSDRAFALAERHRDFRTLTELCLDPNAGHSASHIQRYLRQYRQGFAFELYQYYVEQNRLKELLEQGSEWGDLLLEFLKATDNASISWLHDLALQRYHDASQTLLQEATFEGVLRSKNVLLSLGKLTYVAELTEDRIATEGEQRKIQLIDDQLDLISIHERLLTLFNSVLPSRGAKEVHQQAEHVVAALCQRLAAEEQEAYLAHYRNLAEKLLQGQVMSSEDLIDLLTLKDVSSASLSAEDEDPAQQQQQQDFSTALEICIRGSDLREAPLRLHLSLCSIWRRAILQDDWASIAHTAGLSDQELAARVARTTLAKTLRGAYTAEHLRELLLPVETLIEGEGEEEAREVLLARFNQYGPPTAHGAATGAQQSISSSTSSTAAQVEVLFADLQAELRNVRELLEGEAGVWILEAVRRAEAEAEAEVEGEGEGEGMLE</sequence>
<dbReference type="SUPFAM" id="SSF117289">
    <property type="entry name" value="Nucleoporin domain"/>
    <property type="match status" value="1"/>
</dbReference>
<evidence type="ECO:0000313" key="12">
    <source>
        <dbReference type="Proteomes" id="UP000245942"/>
    </source>
</evidence>
<gene>
    <name evidence="11" type="ORF">BCV69DRAFT_284712</name>
</gene>
<dbReference type="GO" id="GO:0000972">
    <property type="term" value="P:transcription-dependent tethering of RNA polymerase II gene DNA at nuclear periphery"/>
    <property type="evidence" value="ECO:0007669"/>
    <property type="project" value="TreeGrafter"/>
</dbReference>
<dbReference type="EMBL" id="KZ819334">
    <property type="protein sequence ID" value="PWN18732.1"/>
    <property type="molecule type" value="Genomic_DNA"/>
</dbReference>
<evidence type="ECO:0000256" key="3">
    <source>
        <dbReference type="ARBA" id="ARBA00022448"/>
    </source>
</evidence>
<dbReference type="PANTHER" id="PTHR13405:SF11">
    <property type="entry name" value="NUCLEAR PORE COMPLEX PROTEIN NUP133"/>
    <property type="match status" value="1"/>
</dbReference>
<dbReference type="GO" id="GO:0031080">
    <property type="term" value="C:nuclear pore outer ring"/>
    <property type="evidence" value="ECO:0007669"/>
    <property type="project" value="TreeGrafter"/>
</dbReference>
<evidence type="ECO:0000256" key="2">
    <source>
        <dbReference type="ARBA" id="ARBA00005569"/>
    </source>
</evidence>
<accession>A0A316TZY7</accession>
<dbReference type="InterPro" id="IPR037624">
    <property type="entry name" value="Nup133-like"/>
</dbReference>
<evidence type="ECO:0000256" key="1">
    <source>
        <dbReference type="ARBA" id="ARBA00004259"/>
    </source>
</evidence>
<feature type="compositionally biased region" description="Basic and acidic residues" evidence="8">
    <location>
        <begin position="1"/>
        <end position="16"/>
    </location>
</feature>
<evidence type="ECO:0000256" key="6">
    <source>
        <dbReference type="ARBA" id="ARBA00023010"/>
    </source>
</evidence>